<evidence type="ECO:0000313" key="3">
    <source>
        <dbReference type="Proteomes" id="UP000011115"/>
    </source>
</evidence>
<dbReference type="PaxDb" id="4113-PGSC0003DMT400085169"/>
<feature type="compositionally biased region" description="Basic and acidic residues" evidence="1">
    <location>
        <begin position="35"/>
        <end position="48"/>
    </location>
</feature>
<sequence length="88" mass="9361">MVNTRFNGVRPVAPVNAPIEESASRGRGCGKGRGRARDRGRGRVEPTRDGAPNVGQEEEVHAETTGIPPLDPVLAQQIMSFLKGMVGP</sequence>
<dbReference type="AlphaFoldDB" id="M1D8W7"/>
<dbReference type="HOGENOM" id="CLU_059105_2_1_1"/>
<name>M1D8W7_SOLTU</name>
<keyword evidence="3" id="KW-1185">Reference proteome</keyword>
<organism evidence="2 3">
    <name type="scientific">Solanum tuberosum</name>
    <name type="common">Potato</name>
    <dbReference type="NCBI Taxonomy" id="4113"/>
    <lineage>
        <taxon>Eukaryota</taxon>
        <taxon>Viridiplantae</taxon>
        <taxon>Streptophyta</taxon>
        <taxon>Embryophyta</taxon>
        <taxon>Tracheophyta</taxon>
        <taxon>Spermatophyta</taxon>
        <taxon>Magnoliopsida</taxon>
        <taxon>eudicotyledons</taxon>
        <taxon>Gunneridae</taxon>
        <taxon>Pentapetalae</taxon>
        <taxon>asterids</taxon>
        <taxon>lamiids</taxon>
        <taxon>Solanales</taxon>
        <taxon>Solanaceae</taxon>
        <taxon>Solanoideae</taxon>
        <taxon>Solaneae</taxon>
        <taxon>Solanum</taxon>
    </lineage>
</organism>
<protein>
    <submittedName>
        <fullName evidence="2">Uncharacterized protein</fullName>
    </submittedName>
</protein>
<evidence type="ECO:0000256" key="1">
    <source>
        <dbReference type="SAM" id="MobiDB-lite"/>
    </source>
</evidence>
<dbReference type="Proteomes" id="UP000011115">
    <property type="component" value="Unassembled WGS sequence"/>
</dbReference>
<dbReference type="EnsemblPlants" id="PGSC0003DMT400085169">
    <property type="protein sequence ID" value="PGSC0003DMT400085169"/>
    <property type="gene ID" value="PGSC0003DMG400034740"/>
</dbReference>
<accession>M1D8W7</accession>
<feature type="region of interest" description="Disordered" evidence="1">
    <location>
        <begin position="17"/>
        <end position="68"/>
    </location>
</feature>
<reference evidence="3" key="1">
    <citation type="journal article" date="2011" name="Nature">
        <title>Genome sequence and analysis of the tuber crop potato.</title>
        <authorList>
            <consortium name="The Potato Genome Sequencing Consortium"/>
        </authorList>
    </citation>
    <scope>NUCLEOTIDE SEQUENCE [LARGE SCALE GENOMIC DNA]</scope>
    <source>
        <strain evidence="3">cv. DM1-3 516 R44</strain>
    </source>
</reference>
<reference evidence="2" key="2">
    <citation type="submission" date="2015-06" db="UniProtKB">
        <authorList>
            <consortium name="EnsemblPlants"/>
        </authorList>
    </citation>
    <scope>IDENTIFICATION</scope>
    <source>
        <strain evidence="2">DM1-3 516 R44</strain>
    </source>
</reference>
<proteinExistence type="predicted"/>
<dbReference type="InParanoid" id="M1D8W7"/>
<evidence type="ECO:0000313" key="2">
    <source>
        <dbReference type="EnsemblPlants" id="PGSC0003DMT400085169"/>
    </source>
</evidence>
<dbReference type="Gramene" id="PGSC0003DMT400085169">
    <property type="protein sequence ID" value="PGSC0003DMT400085169"/>
    <property type="gene ID" value="PGSC0003DMG400034740"/>
</dbReference>